<feature type="region of interest" description="Disordered" evidence="1">
    <location>
        <begin position="1"/>
        <end position="55"/>
    </location>
</feature>
<dbReference type="AlphaFoldDB" id="A0AAV5LC56"/>
<accession>A0AAV5LC56</accession>
<protein>
    <submittedName>
        <fullName evidence="2">Uncharacterized protein</fullName>
    </submittedName>
</protein>
<sequence length="55" mass="6117">MDQAPDRQHQRTRKGSIDLDPTMDYTDLVPGLISDYNAKPASGRKRGQPAGMDED</sequence>
<evidence type="ECO:0000313" key="3">
    <source>
        <dbReference type="Proteomes" id="UP001054252"/>
    </source>
</evidence>
<keyword evidence="3" id="KW-1185">Reference proteome</keyword>
<proteinExistence type="predicted"/>
<evidence type="ECO:0000256" key="1">
    <source>
        <dbReference type="SAM" id="MobiDB-lite"/>
    </source>
</evidence>
<organism evidence="2 3">
    <name type="scientific">Rubroshorea leprosula</name>
    <dbReference type="NCBI Taxonomy" id="152421"/>
    <lineage>
        <taxon>Eukaryota</taxon>
        <taxon>Viridiplantae</taxon>
        <taxon>Streptophyta</taxon>
        <taxon>Embryophyta</taxon>
        <taxon>Tracheophyta</taxon>
        <taxon>Spermatophyta</taxon>
        <taxon>Magnoliopsida</taxon>
        <taxon>eudicotyledons</taxon>
        <taxon>Gunneridae</taxon>
        <taxon>Pentapetalae</taxon>
        <taxon>rosids</taxon>
        <taxon>malvids</taxon>
        <taxon>Malvales</taxon>
        <taxon>Dipterocarpaceae</taxon>
        <taxon>Rubroshorea</taxon>
    </lineage>
</organism>
<name>A0AAV5LC56_9ROSI</name>
<reference evidence="2 3" key="1">
    <citation type="journal article" date="2021" name="Commun. Biol.">
        <title>The genome of Shorea leprosula (Dipterocarpaceae) highlights the ecological relevance of drought in aseasonal tropical rainforests.</title>
        <authorList>
            <person name="Ng K.K.S."/>
            <person name="Kobayashi M.J."/>
            <person name="Fawcett J.A."/>
            <person name="Hatakeyama M."/>
            <person name="Paape T."/>
            <person name="Ng C.H."/>
            <person name="Ang C.C."/>
            <person name="Tnah L.H."/>
            <person name="Lee C.T."/>
            <person name="Nishiyama T."/>
            <person name="Sese J."/>
            <person name="O'Brien M.J."/>
            <person name="Copetti D."/>
            <person name="Mohd Noor M.I."/>
            <person name="Ong R.C."/>
            <person name="Putra M."/>
            <person name="Sireger I.Z."/>
            <person name="Indrioko S."/>
            <person name="Kosugi Y."/>
            <person name="Izuno A."/>
            <person name="Isagi Y."/>
            <person name="Lee S.L."/>
            <person name="Shimizu K.K."/>
        </authorList>
    </citation>
    <scope>NUCLEOTIDE SEQUENCE [LARGE SCALE GENOMIC DNA]</scope>
    <source>
        <strain evidence="2">214</strain>
    </source>
</reference>
<dbReference type="EMBL" id="BPVZ01000107">
    <property type="protein sequence ID" value="GKV34831.1"/>
    <property type="molecule type" value="Genomic_DNA"/>
</dbReference>
<gene>
    <name evidence="2" type="ORF">SLEP1_g43174</name>
</gene>
<dbReference type="Proteomes" id="UP001054252">
    <property type="component" value="Unassembled WGS sequence"/>
</dbReference>
<evidence type="ECO:0000313" key="2">
    <source>
        <dbReference type="EMBL" id="GKV34831.1"/>
    </source>
</evidence>
<comment type="caution">
    <text evidence="2">The sequence shown here is derived from an EMBL/GenBank/DDBJ whole genome shotgun (WGS) entry which is preliminary data.</text>
</comment>